<dbReference type="InterPro" id="IPR008715">
    <property type="entry name" value="SAM-MeTfrase_NodS-like"/>
</dbReference>
<dbReference type="PANTHER" id="PTHR43464:SF19">
    <property type="entry name" value="UBIQUINONE BIOSYNTHESIS O-METHYLTRANSFERASE, MITOCHONDRIAL"/>
    <property type="match status" value="1"/>
</dbReference>
<dbReference type="GO" id="GO:0009312">
    <property type="term" value="P:oligosaccharide biosynthetic process"/>
    <property type="evidence" value="ECO:0007669"/>
    <property type="project" value="InterPro"/>
</dbReference>
<keyword evidence="2" id="KW-0808">Transferase</keyword>
<evidence type="ECO:0000256" key="3">
    <source>
        <dbReference type="ARBA" id="ARBA00022691"/>
    </source>
</evidence>
<evidence type="ECO:0000313" key="4">
    <source>
        <dbReference type="EMBL" id="OGX91341.1"/>
    </source>
</evidence>
<evidence type="ECO:0000313" key="5">
    <source>
        <dbReference type="Proteomes" id="UP000177506"/>
    </source>
</evidence>
<reference evidence="4 5" key="1">
    <citation type="submission" date="2016-08" db="EMBL/GenBank/DDBJ databases">
        <title>Hymenobacter coccineus sp. nov., Hymenobacter lapidarius sp. nov. and Hymenobacter glacialis sp. nov., isolated from Antarctic soil.</title>
        <authorList>
            <person name="Sedlacek I."/>
            <person name="Kralova S."/>
            <person name="Kyrova K."/>
            <person name="Maslanova I."/>
            <person name="Stankova E."/>
            <person name="Vrbovska V."/>
            <person name="Nemec M."/>
            <person name="Bartak M."/>
            <person name="Svec P."/>
            <person name="Busse H.-J."/>
            <person name="Pantucek R."/>
        </authorList>
    </citation>
    <scope>NUCLEOTIDE SEQUENCE [LARGE SCALE GENOMIC DNA]</scope>
    <source>
        <strain evidence="4 5">CCM 8649</strain>
    </source>
</reference>
<dbReference type="EMBL" id="MDZA01000066">
    <property type="protein sequence ID" value="OGX91341.1"/>
    <property type="molecule type" value="Genomic_DNA"/>
</dbReference>
<dbReference type="Pfam" id="PF05401">
    <property type="entry name" value="NodS"/>
    <property type="match status" value="1"/>
</dbReference>
<evidence type="ECO:0000256" key="2">
    <source>
        <dbReference type="ARBA" id="ARBA00022679"/>
    </source>
</evidence>
<organism evidence="4 5">
    <name type="scientific">Hymenobacter coccineus</name>
    <dbReference type="NCBI Taxonomy" id="1908235"/>
    <lineage>
        <taxon>Bacteria</taxon>
        <taxon>Pseudomonadati</taxon>
        <taxon>Bacteroidota</taxon>
        <taxon>Cytophagia</taxon>
        <taxon>Cytophagales</taxon>
        <taxon>Hymenobacteraceae</taxon>
        <taxon>Hymenobacter</taxon>
    </lineage>
</organism>
<name>A0A1G1TKC6_9BACT</name>
<keyword evidence="3" id="KW-0949">S-adenosyl-L-methionine</keyword>
<dbReference type="PANTHER" id="PTHR43464">
    <property type="entry name" value="METHYLTRANSFERASE"/>
    <property type="match status" value="1"/>
</dbReference>
<dbReference type="GO" id="GO:0008757">
    <property type="term" value="F:S-adenosylmethionine-dependent methyltransferase activity"/>
    <property type="evidence" value="ECO:0007669"/>
    <property type="project" value="InterPro"/>
</dbReference>
<accession>A0A1G1TKC6</accession>
<dbReference type="GO" id="GO:0032259">
    <property type="term" value="P:methylation"/>
    <property type="evidence" value="ECO:0007669"/>
    <property type="project" value="UniProtKB-KW"/>
</dbReference>
<dbReference type="SUPFAM" id="SSF53335">
    <property type="entry name" value="S-adenosyl-L-methionine-dependent methyltransferases"/>
    <property type="match status" value="1"/>
</dbReference>
<evidence type="ECO:0000256" key="1">
    <source>
        <dbReference type="ARBA" id="ARBA00022603"/>
    </source>
</evidence>
<keyword evidence="1 4" id="KW-0489">Methyltransferase</keyword>
<comment type="caution">
    <text evidence="4">The sequence shown here is derived from an EMBL/GenBank/DDBJ whole genome shotgun (WGS) entry which is preliminary data.</text>
</comment>
<dbReference type="AlphaFoldDB" id="A0A1G1TKC6"/>
<dbReference type="RefSeq" id="WP_070741708.1">
    <property type="nucleotide sequence ID" value="NZ_MDZA01000066.1"/>
</dbReference>
<dbReference type="InterPro" id="IPR029063">
    <property type="entry name" value="SAM-dependent_MTases_sf"/>
</dbReference>
<dbReference type="OrthoDB" id="9790023at2"/>
<gene>
    <name evidence="4" type="ORF">BEN49_04925</name>
</gene>
<proteinExistence type="predicted"/>
<keyword evidence="5" id="KW-1185">Reference proteome</keyword>
<sequence>MNENQPDSLNGKYFDDVYQANSDPWGFETSPYEHAKYAASLGALPRTHYPRAFEIGCSLGVFTAQLAQRCDHLLGVDVSAEALAQARRRCADLPQVTLQQMQLPDEFPQGPFDLITLCEVGYYWNFADLARAADCIAGTLPAGGQLLLVHWTPPVHDYPLTGDEVHEFFLQKVGNKGPWTHLGGQRHPQYRLDVLEKR</sequence>
<protein>
    <submittedName>
        <fullName evidence="4">Methyltransferase</fullName>
    </submittedName>
</protein>
<dbReference type="Proteomes" id="UP000177506">
    <property type="component" value="Unassembled WGS sequence"/>
</dbReference>
<dbReference type="Gene3D" id="3.40.50.150">
    <property type="entry name" value="Vaccinia Virus protein VP39"/>
    <property type="match status" value="1"/>
</dbReference>